<comment type="caution">
    <text evidence="3">The sequence shown here is derived from an EMBL/GenBank/DDBJ whole genome shotgun (WGS) entry which is preliminary data.</text>
</comment>
<protein>
    <submittedName>
        <fullName evidence="3">Uncharacterized protein</fullName>
    </submittedName>
</protein>
<reference evidence="3" key="1">
    <citation type="journal article" date="2020" name="Stud. Mycol.">
        <title>101 Dothideomycetes genomes: a test case for predicting lifestyles and emergence of pathogens.</title>
        <authorList>
            <person name="Haridas S."/>
            <person name="Albert R."/>
            <person name="Binder M."/>
            <person name="Bloem J."/>
            <person name="Labutti K."/>
            <person name="Salamov A."/>
            <person name="Andreopoulos B."/>
            <person name="Baker S."/>
            <person name="Barry K."/>
            <person name="Bills G."/>
            <person name="Bluhm B."/>
            <person name="Cannon C."/>
            <person name="Castanera R."/>
            <person name="Culley D."/>
            <person name="Daum C."/>
            <person name="Ezra D."/>
            <person name="Gonzalez J."/>
            <person name="Henrissat B."/>
            <person name="Kuo A."/>
            <person name="Liang C."/>
            <person name="Lipzen A."/>
            <person name="Lutzoni F."/>
            <person name="Magnuson J."/>
            <person name="Mondo S."/>
            <person name="Nolan M."/>
            <person name="Ohm R."/>
            <person name="Pangilinan J."/>
            <person name="Park H.-J."/>
            <person name="Ramirez L."/>
            <person name="Alfaro M."/>
            <person name="Sun H."/>
            <person name="Tritt A."/>
            <person name="Yoshinaga Y."/>
            <person name="Zwiers L.-H."/>
            <person name="Turgeon B."/>
            <person name="Goodwin S."/>
            <person name="Spatafora J."/>
            <person name="Crous P."/>
            <person name="Grigoriev I."/>
        </authorList>
    </citation>
    <scope>NUCLEOTIDE SEQUENCE</scope>
    <source>
        <strain evidence="3">CBS 110217</strain>
    </source>
</reference>
<sequence length="549" mass="62191">MNYNPPLPSQELTPDQSNGNNVVTLAQPDGDQTRRDSSEDDGPIIARRQYREPLQQRDEGMGMRECRLERDRGQNSGDQIHDRAVLRQSRKMSPSKSVSKSKKPGPRAWASKPIMKNDIKAKMEVIREIESYWGKGFIKTCIPKCHRPLVKRGAGSKRVHTRSHETNPKNWLPSVLKAILMIAKLTDDKTWLKKAMEDVVRYRIKNTGNRKPQLVTTDFDVIEDMLVKQWDVPYSFEIRYKHLLVNRKDGEQNDEDIDHILQASSDRDDDFDDDEDIGDEIRLKHEEDEDEDYDNEDRGRSRTSGKYIHDSGSTKKSNNYPPPRQRQQSEQSNGQRETLTPPKLPPQQQHEIYGYGQQIPGYGAPLDPWGRPIPGYPGGLSGYNAYGGYGGAYPGYSGYGHPGNVRQGSQQHSPRVMPAYPLPPPSAVLPSMMLALGNPIKRGPLSPPDVRKRVRTGYEQPPGFDMYGWPQPYQGGRPVKVKRESPPIDGSDDGLSDFEGPTNDFDVEEDGGEDNEAEVDAEIEAMELRLKLAQMKARKAALQQRTRHK</sequence>
<feature type="compositionally biased region" description="Low complexity" evidence="2">
    <location>
        <begin position="338"/>
        <end position="359"/>
    </location>
</feature>
<gene>
    <name evidence="3" type="ORF">EK21DRAFT_100901</name>
</gene>
<keyword evidence="1" id="KW-0175">Coiled coil</keyword>
<feature type="region of interest" description="Disordered" evidence="2">
    <location>
        <begin position="402"/>
        <end position="421"/>
    </location>
</feature>
<proteinExistence type="predicted"/>
<feature type="compositionally biased region" description="Acidic residues" evidence="2">
    <location>
        <begin position="267"/>
        <end position="278"/>
    </location>
</feature>
<accession>A0A9P4H966</accession>
<feature type="compositionally biased region" description="Acidic residues" evidence="2">
    <location>
        <begin position="505"/>
        <end position="517"/>
    </location>
</feature>
<evidence type="ECO:0000313" key="3">
    <source>
        <dbReference type="EMBL" id="KAF2029832.1"/>
    </source>
</evidence>
<evidence type="ECO:0000256" key="1">
    <source>
        <dbReference type="SAM" id="Coils"/>
    </source>
</evidence>
<organism evidence="3 4">
    <name type="scientific">Setomelanomma holmii</name>
    <dbReference type="NCBI Taxonomy" id="210430"/>
    <lineage>
        <taxon>Eukaryota</taxon>
        <taxon>Fungi</taxon>
        <taxon>Dikarya</taxon>
        <taxon>Ascomycota</taxon>
        <taxon>Pezizomycotina</taxon>
        <taxon>Dothideomycetes</taxon>
        <taxon>Pleosporomycetidae</taxon>
        <taxon>Pleosporales</taxon>
        <taxon>Pleosporineae</taxon>
        <taxon>Phaeosphaeriaceae</taxon>
        <taxon>Setomelanomma</taxon>
    </lineage>
</organism>
<feature type="region of interest" description="Disordered" evidence="2">
    <location>
        <begin position="261"/>
        <end position="359"/>
    </location>
</feature>
<feature type="coiled-coil region" evidence="1">
    <location>
        <begin position="518"/>
        <end position="545"/>
    </location>
</feature>
<feature type="compositionally biased region" description="Basic and acidic residues" evidence="2">
    <location>
        <begin position="49"/>
        <end position="85"/>
    </location>
</feature>
<evidence type="ECO:0000313" key="4">
    <source>
        <dbReference type="Proteomes" id="UP000799777"/>
    </source>
</evidence>
<feature type="region of interest" description="Disordered" evidence="2">
    <location>
        <begin position="1"/>
        <end position="111"/>
    </location>
</feature>
<name>A0A9P4H966_9PLEO</name>
<dbReference type="AlphaFoldDB" id="A0A9P4H966"/>
<dbReference type="Proteomes" id="UP000799777">
    <property type="component" value="Unassembled WGS sequence"/>
</dbReference>
<feature type="compositionally biased region" description="Polar residues" evidence="2">
    <location>
        <begin position="10"/>
        <end position="24"/>
    </location>
</feature>
<dbReference type="OrthoDB" id="3800150at2759"/>
<keyword evidence="4" id="KW-1185">Reference proteome</keyword>
<feature type="region of interest" description="Disordered" evidence="2">
    <location>
        <begin position="440"/>
        <end position="517"/>
    </location>
</feature>
<evidence type="ECO:0000256" key="2">
    <source>
        <dbReference type="SAM" id="MobiDB-lite"/>
    </source>
</evidence>
<dbReference type="EMBL" id="ML978196">
    <property type="protein sequence ID" value="KAF2029832.1"/>
    <property type="molecule type" value="Genomic_DNA"/>
</dbReference>